<evidence type="ECO:0000313" key="3">
    <source>
        <dbReference type="Proteomes" id="UP001181622"/>
    </source>
</evidence>
<reference evidence="2" key="1">
    <citation type="submission" date="2020-10" db="EMBL/GenBank/DDBJ databases">
        <authorList>
            <person name="Abbas A."/>
            <person name="Razzaq R."/>
            <person name="Waqas M."/>
            <person name="Abbas N."/>
            <person name="Nielsen T.K."/>
            <person name="Hansen L.H."/>
            <person name="Hussain S."/>
            <person name="Shahid M."/>
        </authorList>
    </citation>
    <scope>NUCLEOTIDE SEQUENCE</scope>
    <source>
        <strain evidence="2">S14</strain>
    </source>
</reference>
<evidence type="ECO:0000313" key="2">
    <source>
        <dbReference type="EMBL" id="MDR4307083.1"/>
    </source>
</evidence>
<name>A0ABU1DG21_9HYPH</name>
<comment type="caution">
    <text evidence="2">The sequence shown here is derived from an EMBL/GenBank/DDBJ whole genome shotgun (WGS) entry which is preliminary data.</text>
</comment>
<keyword evidence="3" id="KW-1185">Reference proteome</keyword>
<keyword evidence="1" id="KW-0732">Signal</keyword>
<gene>
    <name evidence="2" type="ORF">IHQ68_10675</name>
</gene>
<dbReference type="Proteomes" id="UP001181622">
    <property type="component" value="Unassembled WGS sequence"/>
</dbReference>
<protein>
    <submittedName>
        <fullName evidence="2">DUF992 domain-containing protein</fullName>
    </submittedName>
</protein>
<sequence length="175" mass="17656">MPRSVMTGLAAAALFSAASPVLAADPSHPVVKIEKGRYVPVSGFQVGTLRCKVPGTVGYIVGSEREASCEYRPVAGRNAIDLYIGRIKKVGVDVGATGPSVMAWAVFAKSRDIGPGDLAGKYRGAAASVSAGIGGGANVLVGGSDITISLQPLSVEGQTGLSVAAGYASLRLDPI</sequence>
<dbReference type="EMBL" id="JADBEO010000019">
    <property type="protein sequence ID" value="MDR4307083.1"/>
    <property type="molecule type" value="Genomic_DNA"/>
</dbReference>
<evidence type="ECO:0000256" key="1">
    <source>
        <dbReference type="SAM" id="SignalP"/>
    </source>
</evidence>
<organism evidence="2 3">
    <name type="scientific">Chelatococcus sambhunathii</name>
    <dbReference type="NCBI Taxonomy" id="363953"/>
    <lineage>
        <taxon>Bacteria</taxon>
        <taxon>Pseudomonadati</taxon>
        <taxon>Pseudomonadota</taxon>
        <taxon>Alphaproteobacteria</taxon>
        <taxon>Hyphomicrobiales</taxon>
        <taxon>Chelatococcaceae</taxon>
        <taxon>Chelatococcus</taxon>
    </lineage>
</organism>
<dbReference type="Pfam" id="PF06186">
    <property type="entry name" value="DUF992"/>
    <property type="match status" value="1"/>
</dbReference>
<feature type="signal peptide" evidence="1">
    <location>
        <begin position="1"/>
        <end position="23"/>
    </location>
</feature>
<feature type="chain" id="PRO_5046549912" evidence="1">
    <location>
        <begin position="24"/>
        <end position="175"/>
    </location>
</feature>
<dbReference type="InterPro" id="IPR009333">
    <property type="entry name" value="DUF992"/>
</dbReference>
<dbReference type="RefSeq" id="WP_309391566.1">
    <property type="nucleotide sequence ID" value="NZ_JADBEO010000019.1"/>
</dbReference>
<accession>A0ABU1DG21</accession>
<proteinExistence type="predicted"/>